<dbReference type="EMBL" id="MCFD01000007">
    <property type="protein sequence ID" value="ORX69476.1"/>
    <property type="molecule type" value="Genomic_DNA"/>
</dbReference>
<evidence type="ECO:0000256" key="3">
    <source>
        <dbReference type="ARBA" id="ARBA00022692"/>
    </source>
</evidence>
<dbReference type="InterPro" id="IPR016763">
    <property type="entry name" value="VAP"/>
</dbReference>
<evidence type="ECO:0000256" key="2">
    <source>
        <dbReference type="ARBA" id="ARBA00008932"/>
    </source>
</evidence>
<comment type="similarity">
    <text evidence="2">Belongs to the VAMP-associated protein (VAP) (TC 9.B.17) family.</text>
</comment>
<dbReference type="Proteomes" id="UP000193922">
    <property type="component" value="Unassembled WGS sequence"/>
</dbReference>
<dbReference type="GO" id="GO:0090158">
    <property type="term" value="P:endoplasmic reticulum membrane organization"/>
    <property type="evidence" value="ECO:0007669"/>
    <property type="project" value="TreeGrafter"/>
</dbReference>
<keyword evidence="5 6" id="KW-0472">Membrane</keyword>
<evidence type="ECO:0000256" key="1">
    <source>
        <dbReference type="ARBA" id="ARBA00004211"/>
    </source>
</evidence>
<protein>
    <recommendedName>
        <fullName evidence="7">MSP domain-containing protein</fullName>
    </recommendedName>
</protein>
<dbReference type="Pfam" id="PF00635">
    <property type="entry name" value="Motile_Sperm"/>
    <property type="match status" value="1"/>
</dbReference>
<dbReference type="PANTHER" id="PTHR10809:SF6">
    <property type="entry name" value="AT11025P-RELATED"/>
    <property type="match status" value="1"/>
</dbReference>
<comment type="caution">
    <text evidence="8">The sequence shown here is derived from an EMBL/GenBank/DDBJ whole genome shotgun (WGS) entry which is preliminary data.</text>
</comment>
<dbReference type="Gene3D" id="2.60.40.10">
    <property type="entry name" value="Immunoglobulins"/>
    <property type="match status" value="1"/>
</dbReference>
<feature type="domain" description="MSP" evidence="7">
    <location>
        <begin position="7"/>
        <end position="120"/>
    </location>
</feature>
<evidence type="ECO:0000256" key="6">
    <source>
        <dbReference type="SAM" id="Phobius"/>
    </source>
</evidence>
<dbReference type="InterPro" id="IPR013783">
    <property type="entry name" value="Ig-like_fold"/>
</dbReference>
<evidence type="ECO:0000256" key="5">
    <source>
        <dbReference type="ARBA" id="ARBA00023136"/>
    </source>
</evidence>
<dbReference type="GO" id="GO:0005789">
    <property type="term" value="C:endoplasmic reticulum membrane"/>
    <property type="evidence" value="ECO:0007669"/>
    <property type="project" value="InterPro"/>
</dbReference>
<keyword evidence="3 6" id="KW-0812">Transmembrane</keyword>
<organism evidence="8 9">
    <name type="scientific">Linderina pennispora</name>
    <dbReference type="NCBI Taxonomy" id="61395"/>
    <lineage>
        <taxon>Eukaryota</taxon>
        <taxon>Fungi</taxon>
        <taxon>Fungi incertae sedis</taxon>
        <taxon>Zoopagomycota</taxon>
        <taxon>Kickxellomycotina</taxon>
        <taxon>Kickxellomycetes</taxon>
        <taxon>Kickxellales</taxon>
        <taxon>Kickxellaceae</taxon>
        <taxon>Linderina</taxon>
    </lineage>
</organism>
<dbReference type="STRING" id="61395.A0A1Y1W8B7"/>
<dbReference type="PANTHER" id="PTHR10809">
    <property type="entry name" value="VESICLE-ASSOCIATED MEMBRANE PROTEIN-ASSOCIATED PROTEIN"/>
    <property type="match status" value="1"/>
</dbReference>
<dbReference type="RefSeq" id="XP_040743164.1">
    <property type="nucleotide sequence ID" value="XM_040889761.1"/>
</dbReference>
<comment type="subcellular location">
    <subcellularLocation>
        <location evidence="1">Membrane</location>
        <topology evidence="1">Single-pass type IV membrane protein</topology>
    </subcellularLocation>
</comment>
<dbReference type="PROSITE" id="PS50202">
    <property type="entry name" value="MSP"/>
    <property type="match status" value="1"/>
</dbReference>
<dbReference type="GeneID" id="63806409"/>
<dbReference type="GO" id="GO:0061817">
    <property type="term" value="P:endoplasmic reticulum-plasma membrane tethering"/>
    <property type="evidence" value="ECO:0007669"/>
    <property type="project" value="TreeGrafter"/>
</dbReference>
<keyword evidence="9" id="KW-1185">Reference proteome</keyword>
<keyword evidence="4 6" id="KW-1133">Transmembrane helix</keyword>
<gene>
    <name evidence="8" type="ORF">DL89DRAFT_284020</name>
</gene>
<name>A0A1Y1W8B7_9FUNG</name>
<dbReference type="InterPro" id="IPR000535">
    <property type="entry name" value="MSP_dom"/>
</dbReference>
<evidence type="ECO:0000256" key="4">
    <source>
        <dbReference type="ARBA" id="ARBA00022989"/>
    </source>
</evidence>
<dbReference type="SUPFAM" id="SSF49354">
    <property type="entry name" value="PapD-like"/>
    <property type="match status" value="1"/>
</dbReference>
<sequence>MSSSVPLIRISPSEFQFSQTKSGYSSRLRLTNLQQRPVGFKFKTNAPHKFLVKPVVCALTKKGMAVDVIVKSTSAITDTDRFLIQTVALSGDEADGLDSSKWRKLDPTRIMEDLIQCTHGRRASISSHGSLSPPASPPLVAVSHVYDSEQQPMLPRIDEKPSSGSQQLAKRVFMLMPGIDMSDWSWTEFALFGAICMAIGFFLPAIRYVLLN</sequence>
<dbReference type="AlphaFoldDB" id="A0A1Y1W8B7"/>
<evidence type="ECO:0000313" key="8">
    <source>
        <dbReference type="EMBL" id="ORX69476.1"/>
    </source>
</evidence>
<accession>A0A1Y1W8B7</accession>
<dbReference type="InterPro" id="IPR008962">
    <property type="entry name" value="PapD-like_sf"/>
</dbReference>
<dbReference type="GO" id="GO:0005886">
    <property type="term" value="C:plasma membrane"/>
    <property type="evidence" value="ECO:0007669"/>
    <property type="project" value="TreeGrafter"/>
</dbReference>
<reference evidence="8 9" key="1">
    <citation type="submission" date="2016-07" db="EMBL/GenBank/DDBJ databases">
        <title>Pervasive Adenine N6-methylation of Active Genes in Fungi.</title>
        <authorList>
            <consortium name="DOE Joint Genome Institute"/>
            <person name="Mondo S.J."/>
            <person name="Dannebaum R.O."/>
            <person name="Kuo R.C."/>
            <person name="Labutti K."/>
            <person name="Haridas S."/>
            <person name="Kuo A."/>
            <person name="Salamov A."/>
            <person name="Ahrendt S.R."/>
            <person name="Lipzen A."/>
            <person name="Sullivan W."/>
            <person name="Andreopoulos W.B."/>
            <person name="Clum A."/>
            <person name="Lindquist E."/>
            <person name="Daum C."/>
            <person name="Ramamoorthy G.K."/>
            <person name="Gryganskyi A."/>
            <person name="Culley D."/>
            <person name="Magnuson J.K."/>
            <person name="James T.Y."/>
            <person name="O'Malley M.A."/>
            <person name="Stajich J.E."/>
            <person name="Spatafora J.W."/>
            <person name="Visel A."/>
            <person name="Grigoriev I.V."/>
        </authorList>
    </citation>
    <scope>NUCLEOTIDE SEQUENCE [LARGE SCALE GENOMIC DNA]</scope>
    <source>
        <strain evidence="8 9">ATCC 12442</strain>
    </source>
</reference>
<feature type="transmembrane region" description="Helical" evidence="6">
    <location>
        <begin position="189"/>
        <end position="210"/>
    </location>
</feature>
<dbReference type="OrthoDB" id="75724at2759"/>
<evidence type="ECO:0000313" key="9">
    <source>
        <dbReference type="Proteomes" id="UP000193922"/>
    </source>
</evidence>
<evidence type="ECO:0000259" key="7">
    <source>
        <dbReference type="PROSITE" id="PS50202"/>
    </source>
</evidence>
<proteinExistence type="inferred from homology"/>